<dbReference type="InterPro" id="IPR050697">
    <property type="entry name" value="Adenylyl/Guanylyl_Cyclase_3/4"/>
</dbReference>
<dbReference type="Gene3D" id="3.30.70.1230">
    <property type="entry name" value="Nucleotide cyclase"/>
    <property type="match status" value="1"/>
</dbReference>
<dbReference type="Pfam" id="PF05226">
    <property type="entry name" value="CHASE2"/>
    <property type="match status" value="1"/>
</dbReference>
<dbReference type="KEGG" id="trz:GWP43_08710"/>
<reference evidence="3" key="1">
    <citation type="submission" date="2020-01" db="EMBL/GenBank/DDBJ databases">
        <title>Complete genome sequence of a human oral phylogroup 1 Treponema sp. strain ATCC 700766, originally isolated from periodontitis dental plaque.</title>
        <authorList>
            <person name="Chan Y."/>
            <person name="Huo Y.-B."/>
            <person name="Yu X.-L."/>
            <person name="Zeng H."/>
            <person name="Leung W.-K."/>
            <person name="Watt R.M."/>
        </authorList>
    </citation>
    <scope>NUCLEOTIDE SEQUENCE [LARGE SCALE GENOMIC DNA]</scope>
    <source>
        <strain evidence="3">OMZ 804</strain>
    </source>
</reference>
<keyword evidence="1" id="KW-1133">Transmembrane helix</keyword>
<dbReference type="GO" id="GO:0006171">
    <property type="term" value="P:cAMP biosynthetic process"/>
    <property type="evidence" value="ECO:0007669"/>
    <property type="project" value="TreeGrafter"/>
</dbReference>
<sequence length="902" mass="101040">MKKKTSWPSIVIPCIIGLLSAGVYLFPFWIGVENRLYDFFLGLKSDVKEDSSIVLLDIDDVSIEKVGLYPWTRNTIAKGLEALTQLGAEFAVFDIEYIDKSPMSVDFTYLNGALKSEFAASFEEIGANVQDIFAALANNQITLPEAGVYGSELVDLIDQSRDTLYRHTKQVAIENDSYLGQAMRLFGSSFITVNMQDDPPSEGTEDLYAIAKERFVYPKLKVNAPLSDGRHSALVPIPEISRMAAGAGFTNVYIDSDGVRRRIRLTDNIGDTVFMQLAFSPLLKKLGAPEVVIDKNLVTLIGAVYDGKEENVSIPLDSSGMMLIRWPKKNYQNSFTHIPFYLLIDYAESGEKTASSLRLLRANQGWNLGPGYAPIDTCMQLWDESEELRRTALESGAVQDKEAWLTAVQTYWDTVKSFFETDYGTSVAHLFNEAKQAGNPEDAKLYDQVKADFETLYANAAASYNRHTELETALAGKLKDAFCIIGWSSTGTTDIGVNPFHSEYVNVGTHAAVANTILQRDFLQQAPVWVSALLAIAFSFGIIVVIRRFSTLVQIIAGVVLSLVVLMVNQLIFHFTGIYIFIISPVLALFVSFLTYSMVSFIISEREKSFLRKAFGTYLSGDVINEMIEDPSMLKLGGQKKWITAMFTDVKGFSTISEALDAEHLVKLLNIYLSGMSDIILEQRGTIDKYEGDAIISFFGAPVDYKEHARLACRAAVLMRRKEVELNELFMREGMSPNPLLTRIGINTGDMVVGNMGTERKMDYTIMGNAVNLAARLEGVNKQYGSWLLISDMTKNEIGDEFITRRFDRVRVVGINTPVQLWELVELKDAVDSATLDFLRRFEEAHCVFDRRDWKEAFKLFKALREERPDDGPSDAYLRKCEAFIQKPPADNWDGVFSLTQK</sequence>
<gene>
    <name evidence="3" type="ORF">GWP43_08710</name>
</gene>
<feature type="transmembrane region" description="Helical" evidence="1">
    <location>
        <begin position="526"/>
        <end position="545"/>
    </location>
</feature>
<dbReference type="InterPro" id="IPR029787">
    <property type="entry name" value="Nucleotide_cyclase"/>
</dbReference>
<feature type="transmembrane region" description="Helical" evidence="1">
    <location>
        <begin position="7"/>
        <end position="30"/>
    </location>
</feature>
<evidence type="ECO:0000256" key="1">
    <source>
        <dbReference type="SAM" id="Phobius"/>
    </source>
</evidence>
<feature type="transmembrane region" description="Helical" evidence="1">
    <location>
        <begin position="552"/>
        <end position="572"/>
    </location>
</feature>
<dbReference type="Proteomes" id="UP000464374">
    <property type="component" value="Chromosome"/>
</dbReference>
<organism evidence="3">
    <name type="scientific">Treponema vincentii</name>
    <dbReference type="NCBI Taxonomy" id="69710"/>
    <lineage>
        <taxon>Bacteria</taxon>
        <taxon>Pseudomonadati</taxon>
        <taxon>Spirochaetota</taxon>
        <taxon>Spirochaetia</taxon>
        <taxon>Spirochaetales</taxon>
        <taxon>Treponemataceae</taxon>
        <taxon>Treponema</taxon>
    </lineage>
</organism>
<name>A0A6P1Y0Z6_9SPIR</name>
<dbReference type="GO" id="GO:0035556">
    <property type="term" value="P:intracellular signal transduction"/>
    <property type="evidence" value="ECO:0007669"/>
    <property type="project" value="InterPro"/>
</dbReference>
<dbReference type="SUPFAM" id="SSF55073">
    <property type="entry name" value="Nucleotide cyclase"/>
    <property type="match status" value="1"/>
</dbReference>
<feature type="domain" description="Guanylate cyclase" evidence="2">
    <location>
        <begin position="644"/>
        <end position="778"/>
    </location>
</feature>
<dbReference type="CDD" id="cd07302">
    <property type="entry name" value="CHD"/>
    <property type="match status" value="1"/>
</dbReference>
<evidence type="ECO:0000313" key="3">
    <source>
        <dbReference type="EMBL" id="QHX43506.1"/>
    </source>
</evidence>
<dbReference type="RefSeq" id="WP_162663824.1">
    <property type="nucleotide sequence ID" value="NZ_CP048020.1"/>
</dbReference>
<dbReference type="Pfam" id="PF00211">
    <property type="entry name" value="Guanylate_cyc"/>
    <property type="match status" value="1"/>
</dbReference>
<dbReference type="InterPro" id="IPR007890">
    <property type="entry name" value="CHASE2"/>
</dbReference>
<feature type="transmembrane region" description="Helical" evidence="1">
    <location>
        <begin position="578"/>
        <end position="603"/>
    </location>
</feature>
<keyword evidence="1" id="KW-0472">Membrane</keyword>
<dbReference type="InterPro" id="IPR001054">
    <property type="entry name" value="A/G_cyclase"/>
</dbReference>
<dbReference type="EMBL" id="CP048020">
    <property type="protein sequence ID" value="QHX43506.1"/>
    <property type="molecule type" value="Genomic_DNA"/>
</dbReference>
<dbReference type="PROSITE" id="PS50125">
    <property type="entry name" value="GUANYLATE_CYCLASE_2"/>
    <property type="match status" value="1"/>
</dbReference>
<dbReference type="AlphaFoldDB" id="A0A6P1Y0Z6"/>
<dbReference type="SMART" id="SM00044">
    <property type="entry name" value="CYCc"/>
    <property type="match status" value="1"/>
</dbReference>
<proteinExistence type="predicted"/>
<dbReference type="SMART" id="SM01080">
    <property type="entry name" value="CHASE2"/>
    <property type="match status" value="1"/>
</dbReference>
<keyword evidence="1" id="KW-0812">Transmembrane</keyword>
<dbReference type="PANTHER" id="PTHR43081">
    <property type="entry name" value="ADENYLATE CYCLASE, TERMINAL-DIFFERENTIATION SPECIFIC-RELATED"/>
    <property type="match status" value="1"/>
</dbReference>
<protein>
    <submittedName>
        <fullName evidence="3">Adenylate/guanylate cyclase domain-containing protein</fullName>
    </submittedName>
</protein>
<evidence type="ECO:0000259" key="2">
    <source>
        <dbReference type="PROSITE" id="PS50125"/>
    </source>
</evidence>
<accession>A0A6P1Y0Z6</accession>
<dbReference type="GO" id="GO:0004016">
    <property type="term" value="F:adenylate cyclase activity"/>
    <property type="evidence" value="ECO:0007669"/>
    <property type="project" value="UniProtKB-ARBA"/>
</dbReference>
<dbReference type="PANTHER" id="PTHR43081:SF1">
    <property type="entry name" value="ADENYLATE CYCLASE, TERMINAL-DIFFERENTIATION SPECIFIC"/>
    <property type="match status" value="1"/>
</dbReference>